<gene>
    <name evidence="2" type="ORF">CMUS01_13184</name>
</gene>
<comment type="caution">
    <text evidence="2">The sequence shown here is derived from an EMBL/GenBank/DDBJ whole genome shotgun (WGS) entry which is preliminary data.</text>
</comment>
<dbReference type="InterPro" id="IPR056125">
    <property type="entry name" value="DUF7708"/>
</dbReference>
<dbReference type="OrthoDB" id="4835296at2759"/>
<protein>
    <recommendedName>
        <fullName evidence="1">DUF7708 domain-containing protein</fullName>
    </recommendedName>
</protein>
<dbReference type="Pfam" id="PF24809">
    <property type="entry name" value="DUF7708"/>
    <property type="match status" value="1"/>
</dbReference>
<feature type="domain" description="DUF7708" evidence="1">
    <location>
        <begin position="48"/>
        <end position="192"/>
    </location>
</feature>
<dbReference type="PANTHER" id="PTHR10039:SF14">
    <property type="entry name" value="NACHT DOMAIN-CONTAINING PROTEIN"/>
    <property type="match status" value="1"/>
</dbReference>
<proteinExistence type="predicted"/>
<evidence type="ECO:0000313" key="3">
    <source>
        <dbReference type="Proteomes" id="UP000639643"/>
    </source>
</evidence>
<evidence type="ECO:0000259" key="1">
    <source>
        <dbReference type="Pfam" id="PF24809"/>
    </source>
</evidence>
<dbReference type="Proteomes" id="UP000639643">
    <property type="component" value="Unassembled WGS sequence"/>
</dbReference>
<dbReference type="EMBL" id="WIGM01000805">
    <property type="protein sequence ID" value="KAF6811845.1"/>
    <property type="molecule type" value="Genomic_DNA"/>
</dbReference>
<sequence length="505" mass="57485">MLRRELTADEYQDIQKVGHNSLKDVQTAVGAALEEYQKRTKGQKVRAWLASCSSRVMYYGAIFDTFAQHHPEYVSLAWGTLKFLFVAVLNHEELLTEIPKAISRIADVLPRTELHSVLYPTQRMQDAVSQLYAKIIEFFLMAIKWYKRGRLSHSIRSIVEPFSLGFKPIIDEITERSRRVDELANAASKAELRDLHVSIRGLNDTVLQLTEMSTLISQSLLAFKEESKQVFRNGQMEEIRTALLLEDTPVADDSLAWCRSMRNRRRQKAPTQILLSELSKLETWASSPSSMLLLAEGKGVRASSIDFAADFLDIIADHGLPSIWALPSTVNSIQEESPDISVSGVLRSLISQLLVLNPALVTEGVNPLTTKHFKTAKTIRRWLQLFETCASDFRRLFVVIDMGVIENACGHEEAEDELFSLSDFLEEISQIVQRRRRGGLKIIIVSWRFETITSLDSEDIFGDLRILTDRGRKVERLMKKPKFRSTARRGRRAFTQRLTSAISIE</sequence>
<accession>A0A8H6JFZ9</accession>
<organism evidence="2 3">
    <name type="scientific">Colletotrichum musicola</name>
    <dbReference type="NCBI Taxonomy" id="2175873"/>
    <lineage>
        <taxon>Eukaryota</taxon>
        <taxon>Fungi</taxon>
        <taxon>Dikarya</taxon>
        <taxon>Ascomycota</taxon>
        <taxon>Pezizomycotina</taxon>
        <taxon>Sordariomycetes</taxon>
        <taxon>Hypocreomycetidae</taxon>
        <taxon>Glomerellales</taxon>
        <taxon>Glomerellaceae</taxon>
        <taxon>Colletotrichum</taxon>
        <taxon>Colletotrichum orchidearum species complex</taxon>
    </lineage>
</organism>
<name>A0A8H6JFZ9_9PEZI</name>
<dbReference type="PANTHER" id="PTHR10039">
    <property type="entry name" value="AMELOGENIN"/>
    <property type="match status" value="1"/>
</dbReference>
<dbReference type="AlphaFoldDB" id="A0A8H6JFZ9"/>
<evidence type="ECO:0000313" key="2">
    <source>
        <dbReference type="EMBL" id="KAF6811845.1"/>
    </source>
</evidence>
<reference evidence="2" key="1">
    <citation type="journal article" date="2020" name="Phytopathology">
        <title>Genome Sequence Resources of Colletotrichum truncatum, C. plurivorum, C. musicola, and C. sojae: Four Species Pathogenic to Soybean (Glycine max).</title>
        <authorList>
            <person name="Rogerio F."/>
            <person name="Boufleur T.R."/>
            <person name="Ciampi-Guillardi M."/>
            <person name="Sukno S.A."/>
            <person name="Thon M.R."/>
            <person name="Massola Junior N.S."/>
            <person name="Baroncelli R."/>
        </authorList>
    </citation>
    <scope>NUCLEOTIDE SEQUENCE</scope>
    <source>
        <strain evidence="2">LFN0074</strain>
    </source>
</reference>
<keyword evidence="3" id="KW-1185">Reference proteome</keyword>